<keyword evidence="7 8" id="KW-0378">Hydrolase</keyword>
<dbReference type="EC" id="3.4.11.5" evidence="8 9"/>
<dbReference type="EMBL" id="JBDZYD010000013">
    <property type="protein sequence ID" value="MEQ0563620.1"/>
    <property type="molecule type" value="Genomic_DNA"/>
</dbReference>
<comment type="similarity">
    <text evidence="3 8 9">Belongs to the peptidase S33 family.</text>
</comment>
<gene>
    <name evidence="11" type="primary">pip</name>
    <name evidence="11" type="ORF">ABJI51_31465</name>
</gene>
<protein>
    <recommendedName>
        <fullName evidence="8 9">Proline iminopeptidase</fullName>
        <shortName evidence="8">PIP</shortName>
        <ecNumber evidence="8 9">3.4.11.5</ecNumber>
    </recommendedName>
    <alternativeName>
        <fullName evidence="8">Prolyl aminopeptidase</fullName>
    </alternativeName>
</protein>
<accession>A0ABV0LMT2</accession>
<dbReference type="SUPFAM" id="SSF53474">
    <property type="entry name" value="alpha/beta-Hydrolases"/>
    <property type="match status" value="1"/>
</dbReference>
<dbReference type="PRINTS" id="PR00111">
    <property type="entry name" value="ABHYDROLASE"/>
</dbReference>
<evidence type="ECO:0000256" key="3">
    <source>
        <dbReference type="ARBA" id="ARBA00010088"/>
    </source>
</evidence>
<evidence type="ECO:0000259" key="10">
    <source>
        <dbReference type="Pfam" id="PF00561"/>
    </source>
</evidence>
<evidence type="ECO:0000313" key="12">
    <source>
        <dbReference type="Proteomes" id="UP001440984"/>
    </source>
</evidence>
<dbReference type="PRINTS" id="PR00793">
    <property type="entry name" value="PROAMNOPTASE"/>
</dbReference>
<dbReference type="Gene3D" id="3.40.50.1820">
    <property type="entry name" value="alpha/beta hydrolase"/>
    <property type="match status" value="1"/>
</dbReference>
<comment type="catalytic activity">
    <reaction evidence="1 8 9">
        <text>Release of N-terminal proline from a peptide.</text>
        <dbReference type="EC" id="3.4.11.5"/>
    </reaction>
</comment>
<evidence type="ECO:0000256" key="8">
    <source>
        <dbReference type="PIRNR" id="PIRNR006431"/>
    </source>
</evidence>
<evidence type="ECO:0000256" key="5">
    <source>
        <dbReference type="ARBA" id="ARBA00022490"/>
    </source>
</evidence>
<dbReference type="InterPro" id="IPR002410">
    <property type="entry name" value="Peptidase_S33"/>
</dbReference>
<dbReference type="Proteomes" id="UP001440984">
    <property type="component" value="Unassembled WGS sequence"/>
</dbReference>
<dbReference type="InterPro" id="IPR000073">
    <property type="entry name" value="AB_hydrolase_1"/>
</dbReference>
<evidence type="ECO:0000256" key="4">
    <source>
        <dbReference type="ARBA" id="ARBA00022438"/>
    </source>
</evidence>
<comment type="caution">
    <text evidence="11">The sequence shown here is derived from an EMBL/GenBank/DDBJ whole genome shotgun (WGS) entry which is preliminary data.</text>
</comment>
<organism evidence="11 12">
    <name type="scientific">Amycolatopsis melonis</name>
    <dbReference type="NCBI Taxonomy" id="3156488"/>
    <lineage>
        <taxon>Bacteria</taxon>
        <taxon>Bacillati</taxon>
        <taxon>Actinomycetota</taxon>
        <taxon>Actinomycetes</taxon>
        <taxon>Pseudonocardiales</taxon>
        <taxon>Pseudonocardiaceae</taxon>
        <taxon>Amycolatopsis</taxon>
    </lineage>
</organism>
<evidence type="ECO:0000256" key="6">
    <source>
        <dbReference type="ARBA" id="ARBA00022670"/>
    </source>
</evidence>
<dbReference type="GO" id="GO:0004177">
    <property type="term" value="F:aminopeptidase activity"/>
    <property type="evidence" value="ECO:0007669"/>
    <property type="project" value="UniProtKB-KW"/>
</dbReference>
<dbReference type="RefSeq" id="WP_348954688.1">
    <property type="nucleotide sequence ID" value="NZ_JBDZYD010000013.1"/>
</dbReference>
<sequence length="331" mass="35901">MDELYPPIPPRAEGFLDAGDGHRIYCQEAGNADGKPVVVLHGGPGSGIAPMARRHFDPAAYRIVLFDQRGSGRSTPDAGDLTANTLWHLVADMELLRERLGIDRWQLFGGSWGTTLALAYAETHPSRVSELVLRGVFTVRQSELDWIYRGGAANLFPREWEDFLAPIPAALRDDPLAAYAMLLDDPAEEVRHRAAIAWSTWEGATVSVQPQESFVRQYAQPAFALTFARLAVHYFRHGAWLDDGQLIRDAGKLAGIPGVIVQGRFDAVCPPITAYELHRAWPGSELKLLEGAGHAVTDPGVLAALRAATDSFRPGALGSVSKSFGGREGAG</sequence>
<evidence type="ECO:0000256" key="9">
    <source>
        <dbReference type="RuleBase" id="RU003421"/>
    </source>
</evidence>
<keyword evidence="5 8" id="KW-0963">Cytoplasm</keyword>
<name>A0ABV0LMT2_9PSEU</name>
<dbReference type="NCBIfam" id="TIGR01249">
    <property type="entry name" value="pro_imino_pep_1"/>
    <property type="match status" value="1"/>
</dbReference>
<feature type="domain" description="AB hydrolase-1" evidence="10">
    <location>
        <begin position="35"/>
        <end position="296"/>
    </location>
</feature>
<evidence type="ECO:0000313" key="11">
    <source>
        <dbReference type="EMBL" id="MEQ0563620.1"/>
    </source>
</evidence>
<proteinExistence type="inferred from homology"/>
<evidence type="ECO:0000256" key="1">
    <source>
        <dbReference type="ARBA" id="ARBA00001585"/>
    </source>
</evidence>
<dbReference type="Pfam" id="PF00561">
    <property type="entry name" value="Abhydrolase_1"/>
    <property type="match status" value="1"/>
</dbReference>
<dbReference type="PANTHER" id="PTHR43722:SF1">
    <property type="entry name" value="PROLINE IMINOPEPTIDASE"/>
    <property type="match status" value="1"/>
</dbReference>
<keyword evidence="12" id="KW-1185">Reference proteome</keyword>
<dbReference type="PANTHER" id="PTHR43722">
    <property type="entry name" value="PROLINE IMINOPEPTIDASE"/>
    <property type="match status" value="1"/>
</dbReference>
<reference evidence="11 12" key="1">
    <citation type="submission" date="2024-05" db="EMBL/GenBank/DDBJ databases">
        <authorList>
            <person name="Zhao H."/>
            <person name="Xu Y."/>
            <person name="Lin S."/>
            <person name="Spain J.C."/>
            <person name="Zhou N.-Y."/>
        </authorList>
    </citation>
    <scope>NUCLEOTIDE SEQUENCE [LARGE SCALE GENOMIC DNA]</scope>
    <source>
        <strain evidence="11 12">NEAU-NG30</strain>
    </source>
</reference>
<keyword evidence="4 8" id="KW-0031">Aminopeptidase</keyword>
<keyword evidence="6 8" id="KW-0645">Protease</keyword>
<dbReference type="InterPro" id="IPR005944">
    <property type="entry name" value="Pro_iminopeptidase"/>
</dbReference>
<dbReference type="PIRSF" id="PIRSF006431">
    <property type="entry name" value="Pept_S33"/>
    <property type="match status" value="1"/>
</dbReference>
<evidence type="ECO:0000256" key="7">
    <source>
        <dbReference type="ARBA" id="ARBA00022801"/>
    </source>
</evidence>
<dbReference type="InterPro" id="IPR029058">
    <property type="entry name" value="AB_hydrolase_fold"/>
</dbReference>
<comment type="subcellular location">
    <subcellularLocation>
        <location evidence="2 8">Cytoplasm</location>
    </subcellularLocation>
</comment>
<evidence type="ECO:0000256" key="2">
    <source>
        <dbReference type="ARBA" id="ARBA00004496"/>
    </source>
</evidence>